<gene>
    <name evidence="2" type="ORF">EDC19_1320</name>
</gene>
<organism evidence="2 3">
    <name type="scientific">Natranaerovirga hydrolytica</name>
    <dbReference type="NCBI Taxonomy" id="680378"/>
    <lineage>
        <taxon>Bacteria</taxon>
        <taxon>Bacillati</taxon>
        <taxon>Bacillota</taxon>
        <taxon>Clostridia</taxon>
        <taxon>Lachnospirales</taxon>
        <taxon>Natranaerovirgaceae</taxon>
        <taxon>Natranaerovirga</taxon>
    </lineage>
</organism>
<sequence>MKIAYLLSHVPGPRFYKKIKKAKETFEVSVIFRNRKAENFQTFFRDNDINKYELMSGDNQSQWLRVNIYLSFYKKSIAKLKEISPDIIHCGNLDMLFLTYMYKRKYDDSVKIVYEIGDLNKRTFNNSKRIDKYAVKKGLIFLEKKLFNSVDQLIISSQHFWDDYYRDFVSAEKTFLFPNAPEKTIFDNVKEIKKESVTIGFVGRIRYHKQLNMLIDAVAKINQQSNKHIFNVLIAGEGPESDIVKEYAKDFDFVTMYGPYNYDEEIAEIYSMIDIVYSVYDASIQNVKVAIPNRLYEAIVAMRPIIVAKDTKLGEFVEKNQIGFAVSSRLGSTELFDLLNRVYLNTDAMIDIKQKCNLIKNNYYIESYQASLIDMYKKTLQ</sequence>
<reference evidence="2 3" key="1">
    <citation type="submission" date="2019-03" db="EMBL/GenBank/DDBJ databases">
        <title>Genomic Encyclopedia of Type Strains, Phase IV (KMG-IV): sequencing the most valuable type-strain genomes for metagenomic binning, comparative biology and taxonomic classification.</title>
        <authorList>
            <person name="Goeker M."/>
        </authorList>
    </citation>
    <scope>NUCLEOTIDE SEQUENCE [LARGE SCALE GENOMIC DNA]</scope>
    <source>
        <strain evidence="2 3">DSM 24176</strain>
    </source>
</reference>
<accession>A0A4V2Q0B5</accession>
<feature type="domain" description="Glycosyl transferase family 1" evidence="1">
    <location>
        <begin position="185"/>
        <end position="346"/>
    </location>
</feature>
<proteinExistence type="predicted"/>
<dbReference type="GO" id="GO:0016757">
    <property type="term" value="F:glycosyltransferase activity"/>
    <property type="evidence" value="ECO:0007669"/>
    <property type="project" value="InterPro"/>
</dbReference>
<dbReference type="Pfam" id="PF00534">
    <property type="entry name" value="Glycos_transf_1"/>
    <property type="match status" value="1"/>
</dbReference>
<keyword evidence="3" id="KW-1185">Reference proteome</keyword>
<dbReference type="Proteomes" id="UP000294545">
    <property type="component" value="Unassembled WGS sequence"/>
</dbReference>
<dbReference type="InterPro" id="IPR001296">
    <property type="entry name" value="Glyco_trans_1"/>
</dbReference>
<dbReference type="RefSeq" id="WP_165868540.1">
    <property type="nucleotide sequence ID" value="NZ_SMGQ01000012.1"/>
</dbReference>
<name>A0A4V2Q0B5_9FIRM</name>
<evidence type="ECO:0000313" key="3">
    <source>
        <dbReference type="Proteomes" id="UP000294545"/>
    </source>
</evidence>
<keyword evidence="2" id="KW-0808">Transferase</keyword>
<dbReference type="Gene3D" id="3.40.50.2000">
    <property type="entry name" value="Glycogen Phosphorylase B"/>
    <property type="match status" value="2"/>
</dbReference>
<dbReference type="PANTHER" id="PTHR12526">
    <property type="entry name" value="GLYCOSYLTRANSFERASE"/>
    <property type="match status" value="1"/>
</dbReference>
<evidence type="ECO:0000313" key="2">
    <source>
        <dbReference type="EMBL" id="TCK93141.1"/>
    </source>
</evidence>
<dbReference type="EMBL" id="SMGQ01000012">
    <property type="protein sequence ID" value="TCK93141.1"/>
    <property type="molecule type" value="Genomic_DNA"/>
</dbReference>
<evidence type="ECO:0000259" key="1">
    <source>
        <dbReference type="Pfam" id="PF00534"/>
    </source>
</evidence>
<comment type="caution">
    <text evidence="2">The sequence shown here is derived from an EMBL/GenBank/DDBJ whole genome shotgun (WGS) entry which is preliminary data.</text>
</comment>
<protein>
    <submittedName>
        <fullName evidence="2">Glycosyltransferase involved in cell wall biosynthesis</fullName>
    </submittedName>
</protein>
<dbReference type="PANTHER" id="PTHR12526:SF630">
    <property type="entry name" value="GLYCOSYLTRANSFERASE"/>
    <property type="match status" value="1"/>
</dbReference>
<dbReference type="AlphaFoldDB" id="A0A4V2Q0B5"/>
<dbReference type="SUPFAM" id="SSF53756">
    <property type="entry name" value="UDP-Glycosyltransferase/glycogen phosphorylase"/>
    <property type="match status" value="1"/>
</dbReference>